<reference evidence="2 3" key="1">
    <citation type="submission" date="2020-10" db="EMBL/GenBank/DDBJ databases">
        <title>Streptomyces ferrugineus complate genome analysis.</title>
        <authorList>
            <person name="Anwar N."/>
        </authorList>
    </citation>
    <scope>NUCLEOTIDE SEQUENCE [LARGE SCALE GENOMIC DNA]</scope>
    <source>
        <strain evidence="2 3">CCTCC AA2014009</strain>
    </source>
</reference>
<dbReference type="EMBL" id="CP063373">
    <property type="protein sequence ID" value="QOV36621.1"/>
    <property type="molecule type" value="Genomic_DNA"/>
</dbReference>
<evidence type="ECO:0000313" key="2">
    <source>
        <dbReference type="EMBL" id="QOV36621.1"/>
    </source>
</evidence>
<dbReference type="Proteomes" id="UP000594205">
    <property type="component" value="Chromosome"/>
</dbReference>
<evidence type="ECO:0000313" key="3">
    <source>
        <dbReference type="Proteomes" id="UP000594205"/>
    </source>
</evidence>
<feature type="coiled-coil region" evidence="1">
    <location>
        <begin position="150"/>
        <end position="177"/>
    </location>
</feature>
<dbReference type="AlphaFoldDB" id="A0A7M2SN12"/>
<name>A0A7M2SN12_9ACTN</name>
<dbReference type="KEGG" id="sfeu:IM697_42730"/>
<keyword evidence="3" id="KW-1185">Reference proteome</keyword>
<evidence type="ECO:0000256" key="1">
    <source>
        <dbReference type="SAM" id="Coils"/>
    </source>
</evidence>
<organism evidence="2 3">
    <name type="scientific">Streptomyces ferrugineus</name>
    <dbReference type="NCBI Taxonomy" id="1413221"/>
    <lineage>
        <taxon>Bacteria</taxon>
        <taxon>Bacillati</taxon>
        <taxon>Actinomycetota</taxon>
        <taxon>Actinomycetes</taxon>
        <taxon>Kitasatosporales</taxon>
        <taxon>Streptomycetaceae</taxon>
        <taxon>Streptomyces</taxon>
    </lineage>
</organism>
<keyword evidence="1" id="KW-0175">Coiled coil</keyword>
<gene>
    <name evidence="2" type="ORF">IM697_42730</name>
</gene>
<protein>
    <submittedName>
        <fullName evidence="2">Small secreted protein</fullName>
    </submittedName>
</protein>
<proteinExistence type="predicted"/>
<sequence>MEGTKPVNKKLAAALSGGAVLTLALTGCSGDEGNKELDAWAKKVCDAVPAQNAKISAAYVAITKAAKDTKSTPKELQQADSKAFQDLADGYKARASLISSAGAPPGVDNGATIQKDVITKLTALSAAYADLKKQVDGLDTKDQGKFASGLKDVSAEMKQVETQRQSAVKALKKLESGDTKKALTSQEGCKQAAVASASAGTATG</sequence>
<dbReference type="PROSITE" id="PS51257">
    <property type="entry name" value="PROKAR_LIPOPROTEIN"/>
    <property type="match status" value="1"/>
</dbReference>
<accession>A0A7M2SN12</accession>